<gene>
    <name evidence="2" type="ORF">IAB51_00735</name>
</gene>
<organism evidence="2 3">
    <name type="scientific">Candidatus Merdivicinus excrementipullorum</name>
    <dbReference type="NCBI Taxonomy" id="2840867"/>
    <lineage>
        <taxon>Bacteria</taxon>
        <taxon>Bacillati</taxon>
        <taxon>Bacillota</taxon>
        <taxon>Clostridia</taxon>
        <taxon>Eubacteriales</taxon>
        <taxon>Oscillospiraceae</taxon>
        <taxon>Oscillospiraceae incertae sedis</taxon>
        <taxon>Candidatus Merdivicinus</taxon>
    </lineage>
</organism>
<evidence type="ECO:0000313" key="2">
    <source>
        <dbReference type="EMBL" id="HIS75312.1"/>
    </source>
</evidence>
<keyword evidence="1" id="KW-0472">Membrane</keyword>
<sequence>MRRLLLEMFESTGQLDPQTIVLRMIVATIIAFFIYLSYKLSHEGSIYSKKFNVSLMALTVITTAVMIVIGNNIALSLGMVGALSIVRFRTAIKDSRDTIYIFWTIVAGICCGAGDFLVAAVGSAFAFLVLLIFGRIKNDNRMLLIIRAARINEEKIEALIFQRFSRKANLRVKNTTDTSVEFIYEISKHLLERAEKSKKGIVQSKSVTDALYEIGSVEYCNLVMQNDEISS</sequence>
<name>A0A9D1FKT6_9FIRM</name>
<accession>A0A9D1FKT6</accession>
<keyword evidence="1" id="KW-0812">Transmembrane</keyword>
<feature type="transmembrane region" description="Helical" evidence="1">
    <location>
        <begin position="100"/>
        <end position="133"/>
    </location>
</feature>
<feature type="transmembrane region" description="Helical" evidence="1">
    <location>
        <begin position="20"/>
        <end position="41"/>
    </location>
</feature>
<dbReference type="EMBL" id="DVJP01000010">
    <property type="protein sequence ID" value="HIS75312.1"/>
    <property type="molecule type" value="Genomic_DNA"/>
</dbReference>
<reference evidence="2" key="2">
    <citation type="journal article" date="2021" name="PeerJ">
        <title>Extensive microbial diversity within the chicken gut microbiome revealed by metagenomics and culture.</title>
        <authorList>
            <person name="Gilroy R."/>
            <person name="Ravi A."/>
            <person name="Getino M."/>
            <person name="Pursley I."/>
            <person name="Horton D.L."/>
            <person name="Alikhan N.F."/>
            <person name="Baker D."/>
            <person name="Gharbi K."/>
            <person name="Hall N."/>
            <person name="Watson M."/>
            <person name="Adriaenssens E.M."/>
            <person name="Foster-Nyarko E."/>
            <person name="Jarju S."/>
            <person name="Secka A."/>
            <person name="Antonio M."/>
            <person name="Oren A."/>
            <person name="Chaudhuri R.R."/>
            <person name="La Ragione R."/>
            <person name="Hildebrand F."/>
            <person name="Pallen M.J."/>
        </authorList>
    </citation>
    <scope>NUCLEOTIDE SEQUENCE</scope>
    <source>
        <strain evidence="2">CHK199-13235</strain>
    </source>
</reference>
<evidence type="ECO:0000313" key="3">
    <source>
        <dbReference type="Proteomes" id="UP000824002"/>
    </source>
</evidence>
<dbReference type="Pfam" id="PF16316">
    <property type="entry name" value="DUF4956"/>
    <property type="match status" value="1"/>
</dbReference>
<feature type="transmembrane region" description="Helical" evidence="1">
    <location>
        <begin position="53"/>
        <end position="80"/>
    </location>
</feature>
<protein>
    <submittedName>
        <fullName evidence="2">DUF4956 domain-containing protein</fullName>
    </submittedName>
</protein>
<proteinExistence type="predicted"/>
<reference evidence="2" key="1">
    <citation type="submission" date="2020-10" db="EMBL/GenBank/DDBJ databases">
        <authorList>
            <person name="Gilroy R."/>
        </authorList>
    </citation>
    <scope>NUCLEOTIDE SEQUENCE</scope>
    <source>
        <strain evidence="2">CHK199-13235</strain>
    </source>
</reference>
<keyword evidence="1" id="KW-1133">Transmembrane helix</keyword>
<dbReference type="AlphaFoldDB" id="A0A9D1FKT6"/>
<dbReference type="InterPro" id="IPR032531">
    <property type="entry name" value="DUF4956"/>
</dbReference>
<comment type="caution">
    <text evidence="2">The sequence shown here is derived from an EMBL/GenBank/DDBJ whole genome shotgun (WGS) entry which is preliminary data.</text>
</comment>
<evidence type="ECO:0000256" key="1">
    <source>
        <dbReference type="SAM" id="Phobius"/>
    </source>
</evidence>
<dbReference type="Proteomes" id="UP000824002">
    <property type="component" value="Unassembled WGS sequence"/>
</dbReference>